<dbReference type="HAMAP" id="MF_01491">
    <property type="entry name" value="RNase_J_bact"/>
    <property type="match status" value="1"/>
</dbReference>
<keyword evidence="2 9" id="KW-0540">Nuclease</keyword>
<evidence type="ECO:0000256" key="10">
    <source>
        <dbReference type="PIRSR" id="PIRSR004803-1"/>
    </source>
</evidence>
<dbReference type="GO" id="GO:0004534">
    <property type="term" value="F:5'-3' RNA exonuclease activity"/>
    <property type="evidence" value="ECO:0007669"/>
    <property type="project" value="UniProtKB-UniRule"/>
</dbReference>
<protein>
    <recommendedName>
        <fullName evidence="9">Ribonuclease J</fullName>
        <shortName evidence="9">RNase J</shortName>
        <ecNumber evidence="9">3.1.-.-</ecNumber>
    </recommendedName>
</protein>
<dbReference type="InterPro" id="IPR004613">
    <property type="entry name" value="RNase_J"/>
</dbReference>
<dbReference type="Gene3D" id="3.40.50.10710">
    <property type="entry name" value="Metallo-hydrolase/oxidoreductase"/>
    <property type="match status" value="1"/>
</dbReference>
<feature type="binding site" evidence="12">
    <location>
        <position position="71"/>
    </location>
    <ligand>
        <name>Zn(2+)</name>
        <dbReference type="ChEBI" id="CHEBI:29105"/>
        <label>1</label>
        <note>catalytic</note>
    </ligand>
</feature>
<proteinExistence type="inferred from homology"/>
<dbReference type="InterPro" id="IPR036866">
    <property type="entry name" value="RibonucZ/Hydroxyglut_hydro"/>
</dbReference>
<comment type="function">
    <text evidence="9">An RNase that has 5'-3' exonuclease and possibly endonuclease activity. Involved in maturation of rRNA and in some organisms also mRNA maturation and/or decay.</text>
</comment>
<feature type="binding site" evidence="12">
    <location>
        <position position="157"/>
    </location>
    <ligand>
        <name>Zn(2+)</name>
        <dbReference type="ChEBI" id="CHEBI:29105"/>
        <label>1</label>
        <note>catalytic</note>
    </ligand>
</feature>
<evidence type="ECO:0000313" key="14">
    <source>
        <dbReference type="EMBL" id="QBH13829.1"/>
    </source>
</evidence>
<dbReference type="PANTHER" id="PTHR43694:SF1">
    <property type="entry name" value="RIBONUCLEASE J"/>
    <property type="match status" value="1"/>
</dbReference>
<feature type="active site" description="Proton acceptor" evidence="10">
    <location>
        <position position="362"/>
    </location>
</feature>
<keyword evidence="8 9" id="KW-0694">RNA-binding</keyword>
<dbReference type="Pfam" id="PF07521">
    <property type="entry name" value="RMMBL"/>
    <property type="match status" value="1"/>
</dbReference>
<dbReference type="Proteomes" id="UP000293902">
    <property type="component" value="Chromosome"/>
</dbReference>
<feature type="binding site" evidence="12">
    <location>
        <position position="69"/>
    </location>
    <ligand>
        <name>Zn(2+)</name>
        <dbReference type="ChEBI" id="CHEBI:29105"/>
        <label>1</label>
        <note>catalytic</note>
    </ligand>
</feature>
<reference evidence="15 16" key="1">
    <citation type="submission" date="2018-06" db="EMBL/GenBank/DDBJ databases">
        <title>Complete Genome Sequence of Desulfobacter hydrogenophilus (DSM3380).</title>
        <authorList>
            <person name="Marietou A."/>
            <person name="Schreiber L."/>
            <person name="Marshall I."/>
            <person name="Jorgensen B."/>
        </authorList>
    </citation>
    <scope>NUCLEOTIDE SEQUENCE [LARGE SCALE GENOMIC DNA]</scope>
    <source>
        <strain evidence="15 16">DSM 3380</strain>
    </source>
</reference>
<feature type="binding site" evidence="9 11">
    <location>
        <begin position="358"/>
        <end position="362"/>
    </location>
    <ligand>
        <name>substrate</name>
    </ligand>
</feature>
<dbReference type="Proteomes" id="UP000248798">
    <property type="component" value="Unassembled WGS sequence"/>
</dbReference>
<keyword evidence="7 9" id="KW-0269">Exonuclease</keyword>
<comment type="subunit">
    <text evidence="9">Homodimer, may be a subunit of the RNA degradosome.</text>
</comment>
<evidence type="ECO:0000256" key="11">
    <source>
        <dbReference type="PIRSR" id="PIRSR004803-2"/>
    </source>
</evidence>
<feature type="binding site" evidence="12">
    <location>
        <position position="42"/>
    </location>
    <ligand>
        <name>Ca(2+)</name>
        <dbReference type="ChEBI" id="CHEBI:29108"/>
    </ligand>
</feature>
<dbReference type="GO" id="GO:0004521">
    <property type="term" value="F:RNA endonuclease activity"/>
    <property type="evidence" value="ECO:0007669"/>
    <property type="project" value="UniProtKB-UniRule"/>
</dbReference>
<dbReference type="GO" id="GO:0006364">
    <property type="term" value="P:rRNA processing"/>
    <property type="evidence" value="ECO:0007669"/>
    <property type="project" value="UniProtKB-UniRule"/>
</dbReference>
<feature type="binding site" evidence="12">
    <location>
        <position position="67"/>
    </location>
    <ligand>
        <name>Zn(2+)</name>
        <dbReference type="ChEBI" id="CHEBI:29105"/>
        <label>1</label>
        <note>catalytic</note>
    </ligand>
</feature>
<dbReference type="GO" id="GO:0008270">
    <property type="term" value="F:zinc ion binding"/>
    <property type="evidence" value="ECO:0007669"/>
    <property type="project" value="InterPro"/>
</dbReference>
<dbReference type="Gene3D" id="3.10.20.580">
    <property type="match status" value="1"/>
</dbReference>
<feature type="active site" description="Proton donor" evidence="10">
    <location>
        <position position="189"/>
    </location>
</feature>
<dbReference type="InterPro" id="IPR011108">
    <property type="entry name" value="RMMBL"/>
</dbReference>
<feature type="binding site" evidence="12">
    <location>
        <position position="135"/>
    </location>
    <ligand>
        <name>Zn(2+)</name>
        <dbReference type="ChEBI" id="CHEBI:29105"/>
        <label>1</label>
        <note>catalytic</note>
    </ligand>
</feature>
<dbReference type="GO" id="GO:0005737">
    <property type="term" value="C:cytoplasm"/>
    <property type="evidence" value="ECO:0007669"/>
    <property type="project" value="UniProtKB-SubCell"/>
</dbReference>
<dbReference type="InterPro" id="IPR001279">
    <property type="entry name" value="Metallo-B-lactamas"/>
</dbReference>
<keyword evidence="17" id="KW-1185">Reference proteome</keyword>
<feature type="binding site" evidence="11">
    <location>
        <begin position="226"/>
        <end position="228"/>
    </location>
    <ligand>
        <name>substrate</name>
    </ligand>
</feature>
<evidence type="ECO:0000256" key="4">
    <source>
        <dbReference type="ARBA" id="ARBA00022759"/>
    </source>
</evidence>
<dbReference type="PANTHER" id="PTHR43694">
    <property type="entry name" value="RIBONUCLEASE J"/>
    <property type="match status" value="1"/>
</dbReference>
<keyword evidence="4 9" id="KW-0255">Endonuclease</keyword>
<keyword evidence="12" id="KW-0106">Calcium</keyword>
<keyword evidence="1 9" id="KW-0963">Cytoplasm</keyword>
<dbReference type="InterPro" id="IPR041636">
    <property type="entry name" value="RNase_J_C"/>
</dbReference>
<dbReference type="Pfam" id="PF17770">
    <property type="entry name" value="RNase_J_C"/>
    <property type="match status" value="1"/>
</dbReference>
<comment type="cofactor">
    <cofactor evidence="12">
        <name>Ca(2+)</name>
        <dbReference type="ChEBI" id="CHEBI:29108"/>
    </cofactor>
    <text evidence="12">Binds 1 Ca(2+) cation per subunit. Seen in 1 crystal structure, it is not clear if it is physiologically important.</text>
</comment>
<keyword evidence="6 12" id="KW-0862">Zinc</keyword>
<dbReference type="InterPro" id="IPR030854">
    <property type="entry name" value="RNase_J_bac"/>
</dbReference>
<dbReference type="SMART" id="SM00849">
    <property type="entry name" value="Lactamase_B"/>
    <property type="match status" value="1"/>
</dbReference>
<evidence type="ECO:0000313" key="17">
    <source>
        <dbReference type="Proteomes" id="UP000293902"/>
    </source>
</evidence>
<dbReference type="CDD" id="cd07714">
    <property type="entry name" value="RNaseJ_MBL-fold"/>
    <property type="match status" value="1"/>
</dbReference>
<sequence>MLKLIPLGGLGEIGLNMMVVEYDNVIFIIDAGIMFPEDHMLGVDIVIPAMDYLRENVDKIQAIILTHAHEDHIGALPYLLREIRLPVYGTAFTLEIVRNKLIEFDLNTHVDLNLVNPGEVLTIEPFDIEFIRVSHSTIDGVGMAITTPEGVVVHTGDFRISHSADIMKNTDISSFARFGEKGVMALLSDSTNVEVEGYAMSEQEVAKNLGELVEASPGRVIVALFASNVFRIQQIIDIARHNNRRVIFNGRSMEQITDVAMRLGYLECPTGLVVDIKQIHKFEDHEVVIITTGSQGEPMSALTRMASGVHKHINVRKGDTVLLSSKHIPGNEKAIASIINKLYRRGAEVVYSKIARIHASGHAHQEELKMMINLTKPEYFIPIHGEYRHLVVHARLAEKLGMPRSNVIVAENGQVIAFDGENGGRIEERVQTGRILVDGKGIGDVGRSVLKERRELSEGGLVVVTMIIDEETGVVLYGPELISKGFVFDSATGYLVDDAQCVILEIVEEIEAGIDSRVELIRKKLQRALKQYFAFAINRRPLIVPIIIEV</sequence>
<feature type="binding site" evidence="12">
    <location>
        <position position="44"/>
    </location>
    <ligand>
        <name>Ca(2+)</name>
        <dbReference type="ChEBI" id="CHEBI:29108"/>
    </ligand>
</feature>
<evidence type="ECO:0000256" key="6">
    <source>
        <dbReference type="ARBA" id="ARBA00022833"/>
    </source>
</evidence>
<evidence type="ECO:0000256" key="8">
    <source>
        <dbReference type="ARBA" id="ARBA00022884"/>
    </source>
</evidence>
<dbReference type="Pfam" id="PF22505">
    <property type="entry name" value="RNase_J_b_CASP"/>
    <property type="match status" value="1"/>
</dbReference>
<organism evidence="15 16">
    <name type="scientific">Desulfobacter hydrogenophilus</name>
    <dbReference type="NCBI Taxonomy" id="2291"/>
    <lineage>
        <taxon>Bacteria</taxon>
        <taxon>Pseudomonadati</taxon>
        <taxon>Thermodesulfobacteriota</taxon>
        <taxon>Desulfobacteria</taxon>
        <taxon>Desulfobacterales</taxon>
        <taxon>Desulfobacteraceae</taxon>
        <taxon>Desulfobacter</taxon>
    </lineage>
</organism>
<dbReference type="PIRSF" id="PIRSF004803">
    <property type="entry name" value="RnjA"/>
    <property type="match status" value="1"/>
</dbReference>
<feature type="domain" description="Metallo-beta-lactamase" evidence="13">
    <location>
        <begin position="14"/>
        <end position="219"/>
    </location>
</feature>
<comment type="similarity">
    <text evidence="9">Belongs to the metallo-beta-lactamase superfamily. RNA-metabolizing metallo-beta-lactamase-like family. Bacterial RNase J subfamily.</text>
</comment>
<evidence type="ECO:0000256" key="1">
    <source>
        <dbReference type="ARBA" id="ARBA00022490"/>
    </source>
</evidence>
<keyword evidence="5 9" id="KW-0378">Hydrolase</keyword>
<dbReference type="OrthoDB" id="9770211at2"/>
<keyword evidence="3 12" id="KW-0479">Metal-binding</keyword>
<dbReference type="AlphaFoldDB" id="A0A328F834"/>
<feature type="binding site" evidence="12">
    <location>
        <position position="72"/>
    </location>
    <ligand>
        <name>Zn(2+)</name>
        <dbReference type="ChEBI" id="CHEBI:29105"/>
        <label>1</label>
        <note>catalytic</note>
    </ligand>
</feature>
<dbReference type="InterPro" id="IPR055132">
    <property type="entry name" value="RNase_J_b_CASP"/>
</dbReference>
<evidence type="ECO:0000313" key="16">
    <source>
        <dbReference type="Proteomes" id="UP000248798"/>
    </source>
</evidence>
<dbReference type="PROSITE" id="PS01292">
    <property type="entry name" value="UPF0036"/>
    <property type="match status" value="1"/>
</dbReference>
<name>A0A328F834_9BACT</name>
<evidence type="ECO:0000256" key="2">
    <source>
        <dbReference type="ARBA" id="ARBA00022722"/>
    </source>
</evidence>
<dbReference type="EC" id="3.1.-.-" evidence="9"/>
<comment type="subcellular location">
    <subcellularLocation>
        <location evidence="9">Cytoplasm</location>
    </subcellularLocation>
</comment>
<evidence type="ECO:0000256" key="9">
    <source>
        <dbReference type="HAMAP-Rule" id="MF_01491"/>
    </source>
</evidence>
<dbReference type="GO" id="GO:0003723">
    <property type="term" value="F:RNA binding"/>
    <property type="evidence" value="ECO:0007669"/>
    <property type="project" value="UniProtKB-UniRule"/>
</dbReference>
<evidence type="ECO:0000256" key="12">
    <source>
        <dbReference type="PIRSR" id="PIRSR004803-3"/>
    </source>
</evidence>
<dbReference type="NCBIfam" id="TIGR00649">
    <property type="entry name" value="MG423"/>
    <property type="match status" value="1"/>
</dbReference>
<feature type="binding site" evidence="12">
    <location>
        <position position="438"/>
    </location>
    <ligand>
        <name>Ca(2+)</name>
        <dbReference type="ChEBI" id="CHEBI:29108"/>
    </ligand>
</feature>
<dbReference type="EMBL" id="QLNI01000037">
    <property type="protein sequence ID" value="RAM00844.1"/>
    <property type="molecule type" value="Genomic_DNA"/>
</dbReference>
<gene>
    <name evidence="9" type="primary">rnj</name>
    <name evidence="15" type="ORF">DO021_16945</name>
    <name evidence="14" type="ORF">EYB58_13395</name>
</gene>
<keyword evidence="9" id="KW-0698">rRNA processing</keyword>
<reference evidence="14 17" key="2">
    <citation type="submission" date="2019-02" db="EMBL/GenBank/DDBJ databases">
        <title>Complete genome sequence of Desulfobacter hydrogenophilus AcRS1.</title>
        <authorList>
            <person name="Marietou A."/>
            <person name="Lund M.B."/>
            <person name="Marshall I.P.G."/>
            <person name="Schreiber L."/>
            <person name="Jorgensen B."/>
        </authorList>
    </citation>
    <scope>NUCLEOTIDE SEQUENCE [LARGE SCALE GENOMIC DNA]</scope>
    <source>
        <strain evidence="14 17">AcRS1</strain>
    </source>
</reference>
<dbReference type="Gene3D" id="3.60.15.10">
    <property type="entry name" value="Ribonuclease Z/Hydroxyacylglutathione hydrolase-like"/>
    <property type="match status" value="1"/>
</dbReference>
<dbReference type="InterPro" id="IPR042173">
    <property type="entry name" value="RNase_J_2"/>
</dbReference>
<feature type="binding site" evidence="12">
    <location>
        <position position="384"/>
    </location>
    <ligand>
        <name>Zn(2+)</name>
        <dbReference type="ChEBI" id="CHEBI:29105"/>
        <label>1</label>
        <note>catalytic</note>
    </ligand>
</feature>
<evidence type="ECO:0000259" key="13">
    <source>
        <dbReference type="SMART" id="SM00849"/>
    </source>
</evidence>
<dbReference type="SUPFAM" id="SSF56281">
    <property type="entry name" value="Metallo-hydrolase/oxidoreductase"/>
    <property type="match status" value="1"/>
</dbReference>
<accession>A0A328F834</accession>
<dbReference type="EMBL" id="CP036313">
    <property type="protein sequence ID" value="QBH13829.1"/>
    <property type="molecule type" value="Genomic_DNA"/>
</dbReference>
<dbReference type="Pfam" id="PF00753">
    <property type="entry name" value="Lactamase_B"/>
    <property type="match status" value="1"/>
</dbReference>
<dbReference type="RefSeq" id="WP_111958829.1">
    <property type="nucleotide sequence ID" value="NZ_CP036313.1"/>
</dbReference>
<evidence type="ECO:0000313" key="15">
    <source>
        <dbReference type="EMBL" id="RAM00844.1"/>
    </source>
</evidence>
<evidence type="ECO:0000256" key="5">
    <source>
        <dbReference type="ARBA" id="ARBA00022801"/>
    </source>
</evidence>
<evidence type="ECO:0000256" key="3">
    <source>
        <dbReference type="ARBA" id="ARBA00022723"/>
    </source>
</evidence>
<dbReference type="InterPro" id="IPR001587">
    <property type="entry name" value="RNase_J_CS"/>
</dbReference>
<evidence type="ECO:0000256" key="7">
    <source>
        <dbReference type="ARBA" id="ARBA00022839"/>
    </source>
</evidence>
<comment type="cofactor">
    <cofactor evidence="12">
        <name>Zn(2+)</name>
        <dbReference type="ChEBI" id="CHEBI:29105"/>
    </cofactor>
    <text evidence="12">Binds 2 Zn(2+) ions per subunit. It is not clear if Zn(2+) or Mg(2+) is physiologically important.</text>
</comment>